<dbReference type="SUPFAM" id="SSF55961">
    <property type="entry name" value="Bet v1-like"/>
    <property type="match status" value="1"/>
</dbReference>
<evidence type="ECO:0000313" key="2">
    <source>
        <dbReference type="Proteomes" id="UP000236738"/>
    </source>
</evidence>
<organism evidence="1 2">
    <name type="scientific">Halpernia humi</name>
    <dbReference type="NCBI Taxonomy" id="493375"/>
    <lineage>
        <taxon>Bacteria</taxon>
        <taxon>Pseudomonadati</taxon>
        <taxon>Bacteroidota</taxon>
        <taxon>Flavobacteriia</taxon>
        <taxon>Flavobacteriales</taxon>
        <taxon>Weeksellaceae</taxon>
        <taxon>Chryseobacterium group</taxon>
        <taxon>Halpernia</taxon>
    </lineage>
</organism>
<evidence type="ECO:0008006" key="3">
    <source>
        <dbReference type="Google" id="ProtNLM"/>
    </source>
</evidence>
<dbReference type="InterPro" id="IPR011256">
    <property type="entry name" value="Reg_factor_effector_dom_sf"/>
</dbReference>
<proteinExistence type="predicted"/>
<protein>
    <recommendedName>
        <fullName evidence="3">Polyketide cyclase</fullName>
    </recommendedName>
</protein>
<gene>
    <name evidence="1" type="ORF">SAMN05421847_0642</name>
</gene>
<dbReference type="Gene3D" id="3.20.80.10">
    <property type="entry name" value="Regulatory factor, effector binding domain"/>
    <property type="match status" value="1"/>
</dbReference>
<accession>A0A1H5U3Y7</accession>
<sequence length="344" mass="40199">MRFLKFTIIFAVLAFGIYYISASYMQDSKTYTYQKEINYPIEKVFPQYNNLQNFKNWNSFFKDQKNLKYSFFTPYEGLNSTLSWANENGKNEGDLSIKFSEPNKAIRYFWFRPNENFPTVIEVKFKKISTDKTSISYLVKTPKVPVLYRPFHVVSEKFFTENISSSLANLSNLLSNKVDKEKRLARLKFDSVMVENQSNAILLGINVSTSNKKDALIKNIVLNYNKVKNYLQTDLQKESDEFGFPIIITDPNNLKSKDISYFIGFPLSKKVNISDNNFIYRYLSTQKQLVIYYKGDYFGRLRAIQKLNTEAKKQELRTGQLHETFLENPSETGEETLKLALEIL</sequence>
<keyword evidence="2" id="KW-1185">Reference proteome</keyword>
<dbReference type="EMBL" id="FNUS01000001">
    <property type="protein sequence ID" value="SEF68951.1"/>
    <property type="molecule type" value="Genomic_DNA"/>
</dbReference>
<evidence type="ECO:0000313" key="1">
    <source>
        <dbReference type="EMBL" id="SEF68951.1"/>
    </source>
</evidence>
<dbReference type="OrthoDB" id="1451838at2"/>
<dbReference type="AlphaFoldDB" id="A0A1H5U3Y7"/>
<dbReference type="RefSeq" id="WP_103912648.1">
    <property type="nucleotide sequence ID" value="NZ_FNUS01000001.1"/>
</dbReference>
<reference evidence="2" key="1">
    <citation type="submission" date="2016-10" db="EMBL/GenBank/DDBJ databases">
        <authorList>
            <person name="Varghese N."/>
            <person name="Submissions S."/>
        </authorList>
    </citation>
    <scope>NUCLEOTIDE SEQUENCE [LARGE SCALE GENOMIC DNA]</scope>
    <source>
        <strain evidence="2">DSM 21580</strain>
    </source>
</reference>
<name>A0A1H5U3Y7_9FLAO</name>
<dbReference type="Proteomes" id="UP000236738">
    <property type="component" value="Unassembled WGS sequence"/>
</dbReference>